<evidence type="ECO:0000313" key="2">
    <source>
        <dbReference type="Proteomes" id="UP001175226"/>
    </source>
</evidence>
<protein>
    <submittedName>
        <fullName evidence="1">Uncharacterized protein</fullName>
    </submittedName>
</protein>
<evidence type="ECO:0000313" key="1">
    <source>
        <dbReference type="EMBL" id="KAK0434504.1"/>
    </source>
</evidence>
<keyword evidence="2" id="KW-1185">Reference proteome</keyword>
<gene>
    <name evidence="1" type="ORF">EV421DRAFT_1740927</name>
</gene>
<dbReference type="AlphaFoldDB" id="A0AA39J2T3"/>
<sequence length="132" mass="14570">MSRTPPKGTREGREVVFTLQSRGTASNNRIVLPVQVPLMRMLLGVSAGGNDAVDLTKAQFDADQLFDEIPKDAIDFCNSILPDSSNLGLVGDVSKNEIFESISRCRRVTLQYNPGTLRMPMSRRGTSSARRR</sequence>
<organism evidence="1 2">
    <name type="scientific">Armillaria borealis</name>
    <dbReference type="NCBI Taxonomy" id="47425"/>
    <lineage>
        <taxon>Eukaryota</taxon>
        <taxon>Fungi</taxon>
        <taxon>Dikarya</taxon>
        <taxon>Basidiomycota</taxon>
        <taxon>Agaricomycotina</taxon>
        <taxon>Agaricomycetes</taxon>
        <taxon>Agaricomycetidae</taxon>
        <taxon>Agaricales</taxon>
        <taxon>Marasmiineae</taxon>
        <taxon>Physalacriaceae</taxon>
        <taxon>Armillaria</taxon>
    </lineage>
</organism>
<dbReference type="EMBL" id="JAUEPT010000071">
    <property type="protein sequence ID" value="KAK0434504.1"/>
    <property type="molecule type" value="Genomic_DNA"/>
</dbReference>
<comment type="caution">
    <text evidence="1">The sequence shown here is derived from an EMBL/GenBank/DDBJ whole genome shotgun (WGS) entry which is preliminary data.</text>
</comment>
<name>A0AA39J2T3_9AGAR</name>
<proteinExistence type="predicted"/>
<reference evidence="1" key="1">
    <citation type="submission" date="2023-06" db="EMBL/GenBank/DDBJ databases">
        <authorList>
            <consortium name="Lawrence Berkeley National Laboratory"/>
            <person name="Ahrendt S."/>
            <person name="Sahu N."/>
            <person name="Indic B."/>
            <person name="Wong-Bajracharya J."/>
            <person name="Merenyi Z."/>
            <person name="Ke H.-M."/>
            <person name="Monk M."/>
            <person name="Kocsube S."/>
            <person name="Drula E."/>
            <person name="Lipzen A."/>
            <person name="Balint B."/>
            <person name="Henrissat B."/>
            <person name="Andreopoulos B."/>
            <person name="Martin F.M."/>
            <person name="Harder C.B."/>
            <person name="Rigling D."/>
            <person name="Ford K.L."/>
            <person name="Foster G.D."/>
            <person name="Pangilinan J."/>
            <person name="Papanicolaou A."/>
            <person name="Barry K."/>
            <person name="LaButti K."/>
            <person name="Viragh M."/>
            <person name="Koriabine M."/>
            <person name="Yan M."/>
            <person name="Riley R."/>
            <person name="Champramary S."/>
            <person name="Plett K.L."/>
            <person name="Tsai I.J."/>
            <person name="Slot J."/>
            <person name="Sipos G."/>
            <person name="Plett J."/>
            <person name="Nagy L.G."/>
            <person name="Grigoriev I.V."/>
        </authorList>
    </citation>
    <scope>NUCLEOTIDE SEQUENCE</scope>
    <source>
        <strain evidence="1">FPL87.14</strain>
    </source>
</reference>
<accession>A0AA39J2T3</accession>
<dbReference type="Proteomes" id="UP001175226">
    <property type="component" value="Unassembled WGS sequence"/>
</dbReference>